<feature type="domain" description="Kazal-like" evidence="1">
    <location>
        <begin position="326"/>
        <end position="372"/>
    </location>
</feature>
<dbReference type="InterPro" id="IPR036058">
    <property type="entry name" value="Kazal_dom_sf"/>
</dbReference>
<dbReference type="RefSeq" id="XP_014676337.1">
    <property type="nucleotide sequence ID" value="XM_014820851.1"/>
</dbReference>
<dbReference type="GeneID" id="106816267"/>
<dbReference type="PROSITE" id="PS51465">
    <property type="entry name" value="KAZAL_2"/>
    <property type="match status" value="1"/>
</dbReference>
<name>A0ABM1EVW6_PRICU</name>
<dbReference type="Pfam" id="PF23332">
    <property type="entry name" value="CC4_RECK"/>
    <property type="match status" value="2"/>
</dbReference>
<dbReference type="PROSITE" id="PS00282">
    <property type="entry name" value="KAZAL_1"/>
    <property type="match status" value="1"/>
</dbReference>
<evidence type="ECO:0000313" key="3">
    <source>
        <dbReference type="RefSeq" id="XP_014676337.1"/>
    </source>
</evidence>
<dbReference type="CDD" id="cd00104">
    <property type="entry name" value="KAZAL_FS"/>
    <property type="match status" value="1"/>
</dbReference>
<organism evidence="2 3">
    <name type="scientific">Priapulus caudatus</name>
    <name type="common">Priapulid worm</name>
    <dbReference type="NCBI Taxonomy" id="37621"/>
    <lineage>
        <taxon>Eukaryota</taxon>
        <taxon>Metazoa</taxon>
        <taxon>Ecdysozoa</taxon>
        <taxon>Scalidophora</taxon>
        <taxon>Priapulida</taxon>
        <taxon>Priapulimorpha</taxon>
        <taxon>Priapulimorphida</taxon>
        <taxon>Priapulidae</taxon>
        <taxon>Priapulus</taxon>
    </lineage>
</organism>
<dbReference type="PANTHER" id="PTHR13487:SF3">
    <property type="entry name" value="REVERSION-INDUCING CYSTEINE-RICH PROTEIN WITH KAZAL MOTIFS"/>
    <property type="match status" value="1"/>
</dbReference>
<dbReference type="Pfam" id="PF25027">
    <property type="entry name" value="EGF1_RECK"/>
    <property type="match status" value="1"/>
</dbReference>
<dbReference type="InterPro" id="IPR056978">
    <property type="entry name" value="CC4_RECK"/>
</dbReference>
<dbReference type="InterPro" id="IPR039016">
    <property type="entry name" value="RECK"/>
</dbReference>
<dbReference type="Pfam" id="PF07648">
    <property type="entry name" value="Kazal_2"/>
    <property type="match status" value="2"/>
</dbReference>
<dbReference type="SMART" id="SM00280">
    <property type="entry name" value="KAZAL"/>
    <property type="match status" value="2"/>
</dbReference>
<accession>A0ABM1EVW6</accession>
<protein>
    <submittedName>
        <fullName evidence="3">Reversion-inducing cysteine-rich protein with Kazal motifs-like</fullName>
    </submittedName>
</protein>
<keyword evidence="2" id="KW-1185">Reference proteome</keyword>
<dbReference type="PANTHER" id="PTHR13487">
    <property type="entry name" value="SERINE PROTEASE INHIBITOR"/>
    <property type="match status" value="1"/>
</dbReference>
<gene>
    <name evidence="3" type="primary">LOC106816267</name>
</gene>
<reference evidence="3" key="1">
    <citation type="submission" date="2025-08" db="UniProtKB">
        <authorList>
            <consortium name="RefSeq"/>
        </authorList>
    </citation>
    <scope>IDENTIFICATION</scope>
</reference>
<dbReference type="InterPro" id="IPR002350">
    <property type="entry name" value="Kazal_dom"/>
</dbReference>
<dbReference type="Proteomes" id="UP000695022">
    <property type="component" value="Unplaced"/>
</dbReference>
<dbReference type="Gene3D" id="3.30.60.30">
    <property type="match status" value="2"/>
</dbReference>
<sequence>MWDRLQELGVTPAQLEERQDPDPLWQCFLWNSASGPKDNNRHSRKNDRVSTIDTTGLDAAKLQCCSKAVTTKCRNLCIRSLSRSDLHGHCRQSHEPNFYNCLGRREDGHKCCSHASTDECRDACSAIFDRDTTPTPADRKAINEHCLHHHNKRVLKCVENYSKTTPASNPMESIHCCEKSHSEQCRQACQQVLRNFTTEQEIMDGLVAGCGLPFKRPQVRCKMGEVSEFMVSKGTFVRIPTPNNDVDFRDPGCFKLCQCTDKGILEACVNMPCSGARTCVHGDQVVAHNTQWGESCNLCVCYDGAVICSNRQCGPAMTRSAGSAPSFTGLPCNCPEHYVPVCAVNGRTYPSACIARCAGLEDAQFVFGTCASHDPCRPTDPCEAGLRCVPRRQTCLLNPPGGAEAAVAIDDVCPQYVCVPQHLNCGVEPYDAGCGLDDRTTMCQFIRKRGEHKGECVQKCSGDGAVCGRNGETYSSECSAWADRVSVDYRGPCTAVGQLTLSDRDNPQCSSIVCPELPTRTCRGIIPPGTCCPVCGGEVRIIISRSQAEHAARSTGGAPLSVRFIAEKLRTHITVPECDVFGYLSIESEMVILVTPVTEKPTPIQIEACHTEAHKMELMIRSGSPTLLSDLTLSPLVTARVRTSVVVNANASASHRLSMSLLAVTCLVVILHRLASLCS</sequence>
<dbReference type="SUPFAM" id="SSF100895">
    <property type="entry name" value="Kazal-type serine protease inhibitors"/>
    <property type="match status" value="2"/>
</dbReference>
<dbReference type="InterPro" id="IPR056976">
    <property type="entry name" value="EGF1_RECK"/>
</dbReference>
<evidence type="ECO:0000259" key="1">
    <source>
        <dbReference type="PROSITE" id="PS51465"/>
    </source>
</evidence>
<evidence type="ECO:0000313" key="2">
    <source>
        <dbReference type="Proteomes" id="UP000695022"/>
    </source>
</evidence>
<proteinExistence type="predicted"/>